<dbReference type="Gene3D" id="3.40.1580.10">
    <property type="entry name" value="SMI1/KNR4-like"/>
    <property type="match status" value="1"/>
</dbReference>
<reference evidence="2 3" key="1">
    <citation type="submission" date="2023-02" db="EMBL/GenBank/DDBJ databases">
        <authorList>
            <person name="Liu G."/>
        </authorList>
    </citation>
    <scope>NUCLEOTIDE SEQUENCE [LARGE SCALE GENOMIC DNA]</scope>
    <source>
        <strain evidence="2 3">DSM 23008</strain>
    </source>
</reference>
<dbReference type="Proteomes" id="UP001215143">
    <property type="component" value="Chromosome"/>
</dbReference>
<protein>
    <submittedName>
        <fullName evidence="2">SMI1/KNR4 family protein</fullName>
    </submittedName>
</protein>
<dbReference type="EMBL" id="CP117834">
    <property type="protein sequence ID" value="WDF02115.1"/>
    <property type="molecule type" value="Genomic_DNA"/>
</dbReference>
<accession>A0ABY7W5W8</accession>
<evidence type="ECO:0000259" key="1">
    <source>
        <dbReference type="SMART" id="SM00860"/>
    </source>
</evidence>
<organism evidence="2 3">
    <name type="scientific">Shouchella hunanensis</name>
    <dbReference type="NCBI Taxonomy" id="766894"/>
    <lineage>
        <taxon>Bacteria</taxon>
        <taxon>Bacillati</taxon>
        <taxon>Bacillota</taxon>
        <taxon>Bacilli</taxon>
        <taxon>Bacillales</taxon>
        <taxon>Bacillaceae</taxon>
        <taxon>Shouchella</taxon>
    </lineage>
</organism>
<dbReference type="RefSeq" id="WP_035398313.1">
    <property type="nucleotide sequence ID" value="NZ_CP117834.1"/>
</dbReference>
<dbReference type="Pfam" id="PF14568">
    <property type="entry name" value="SUKH_6"/>
    <property type="match status" value="1"/>
</dbReference>
<sequence length="156" mass="18255">MKIKEESIVKPRPTLDLLNEEENIWNVELPNDYKKFLINYNGGIPEQNSFNVQSRTYAIDRFLCVLEESDENVESIYDIDVTLTRIEERLTTNEDLVGVELLPIAILFNGDYVCLDYKNVNKEPRVCLWNHEESGELDPITYHVANNFNEWINSLK</sequence>
<name>A0ABY7W5W8_9BACI</name>
<proteinExistence type="predicted"/>
<gene>
    <name evidence="2" type="ORF">PQ477_11325</name>
</gene>
<dbReference type="SMART" id="SM00860">
    <property type="entry name" value="SMI1_KNR4"/>
    <property type="match status" value="1"/>
</dbReference>
<dbReference type="SUPFAM" id="SSF160631">
    <property type="entry name" value="SMI1/KNR4-like"/>
    <property type="match status" value="1"/>
</dbReference>
<evidence type="ECO:0000313" key="2">
    <source>
        <dbReference type="EMBL" id="WDF02115.1"/>
    </source>
</evidence>
<feature type="domain" description="Knr4/Smi1-like" evidence="1">
    <location>
        <begin position="12"/>
        <end position="154"/>
    </location>
</feature>
<dbReference type="InterPro" id="IPR037883">
    <property type="entry name" value="Knr4/Smi1-like_sf"/>
</dbReference>
<dbReference type="InterPro" id="IPR018958">
    <property type="entry name" value="Knr4/Smi1-like_dom"/>
</dbReference>
<evidence type="ECO:0000313" key="3">
    <source>
        <dbReference type="Proteomes" id="UP001215143"/>
    </source>
</evidence>
<keyword evidence="3" id="KW-1185">Reference proteome</keyword>